<gene>
    <name evidence="1" type="ORF">AXF42_Ash020741</name>
</gene>
<dbReference type="EMBL" id="KZ451966">
    <property type="protein sequence ID" value="PKA57497.1"/>
    <property type="molecule type" value="Genomic_DNA"/>
</dbReference>
<sequence>MEVINAAAVVLCIGIRESTQQLKTAGNLLGTREKDKQLKPQISQRGKPHLPRSWKYLNIREEDALLGRGRGGREALASDEAMRDAAARRADDRRSVLVAVAAMLTRVVRREEGEESTQVPGCAAL</sequence>
<reference evidence="1 2" key="1">
    <citation type="journal article" date="2017" name="Nature">
        <title>The Apostasia genome and the evolution of orchids.</title>
        <authorList>
            <person name="Zhang G.Q."/>
            <person name="Liu K.W."/>
            <person name="Li Z."/>
            <person name="Lohaus R."/>
            <person name="Hsiao Y.Y."/>
            <person name="Niu S.C."/>
            <person name="Wang J.Y."/>
            <person name="Lin Y.C."/>
            <person name="Xu Q."/>
            <person name="Chen L.J."/>
            <person name="Yoshida K."/>
            <person name="Fujiwara S."/>
            <person name="Wang Z.W."/>
            <person name="Zhang Y.Q."/>
            <person name="Mitsuda N."/>
            <person name="Wang M."/>
            <person name="Liu G.H."/>
            <person name="Pecoraro L."/>
            <person name="Huang H.X."/>
            <person name="Xiao X.J."/>
            <person name="Lin M."/>
            <person name="Wu X.Y."/>
            <person name="Wu W.L."/>
            <person name="Chen Y.Y."/>
            <person name="Chang S.B."/>
            <person name="Sakamoto S."/>
            <person name="Ohme-Takagi M."/>
            <person name="Yagi M."/>
            <person name="Zeng S.J."/>
            <person name="Shen C.Y."/>
            <person name="Yeh C.M."/>
            <person name="Luo Y.B."/>
            <person name="Tsai W.C."/>
            <person name="Van de Peer Y."/>
            <person name="Liu Z.J."/>
        </authorList>
    </citation>
    <scope>NUCLEOTIDE SEQUENCE [LARGE SCALE GENOMIC DNA]</scope>
    <source>
        <strain evidence="2">cv. Shenzhen</strain>
        <tissue evidence="1">Stem</tissue>
    </source>
</reference>
<evidence type="ECO:0000313" key="2">
    <source>
        <dbReference type="Proteomes" id="UP000236161"/>
    </source>
</evidence>
<dbReference type="AlphaFoldDB" id="A0A2I0APL5"/>
<evidence type="ECO:0000313" key="1">
    <source>
        <dbReference type="EMBL" id="PKA57497.1"/>
    </source>
</evidence>
<accession>A0A2I0APL5</accession>
<name>A0A2I0APL5_9ASPA</name>
<proteinExistence type="predicted"/>
<dbReference type="Proteomes" id="UP000236161">
    <property type="component" value="Unassembled WGS sequence"/>
</dbReference>
<keyword evidence="2" id="KW-1185">Reference proteome</keyword>
<protein>
    <submittedName>
        <fullName evidence="1">Uncharacterized protein</fullName>
    </submittedName>
</protein>
<organism evidence="1 2">
    <name type="scientific">Apostasia shenzhenica</name>
    <dbReference type="NCBI Taxonomy" id="1088818"/>
    <lineage>
        <taxon>Eukaryota</taxon>
        <taxon>Viridiplantae</taxon>
        <taxon>Streptophyta</taxon>
        <taxon>Embryophyta</taxon>
        <taxon>Tracheophyta</taxon>
        <taxon>Spermatophyta</taxon>
        <taxon>Magnoliopsida</taxon>
        <taxon>Liliopsida</taxon>
        <taxon>Asparagales</taxon>
        <taxon>Orchidaceae</taxon>
        <taxon>Apostasioideae</taxon>
        <taxon>Apostasia</taxon>
    </lineage>
</organism>